<dbReference type="InterPro" id="IPR003343">
    <property type="entry name" value="Big_2"/>
</dbReference>
<proteinExistence type="predicted"/>
<dbReference type="PANTHER" id="PTHR12631">
    <property type="entry name" value="ALPHA-L-IDURONIDASE"/>
    <property type="match status" value="1"/>
</dbReference>
<dbReference type="InterPro" id="IPR018905">
    <property type="entry name" value="A-galactase_NEW3"/>
</dbReference>
<sequence length="1972" mass="214124">MKKWFGKISMLLIVTLLIQPLPVSGEAADSAPLFEDSFAGGLGNWDMFGSTAWQTEGSGAEAVLTGSTTATSPQRAIVKTSSLPYSSKDYVMEFTAKGDRFRALFRYSSGTSYYFMEFKNSSFVELWKYPESPSAVQVGASADISAAVHGFQLADTHSYRIEINGSGFSLLVDGTKAAAFNDSSLADGGVGFSLKSIGPAVHLSVDRIVVWPLSSQPAFGIVHTPLTEVPYNADVPVAFTVANAASAVTAQIRYAYGSDGTEQSVQASGGGRSYSGTIPGTNRSDRIRYYITAQDGSGQTARYPATGAIEVAIREITPYRNDFQAEPANIAPVGWSVTGAGTKVIQLPDGNKVLNLNGSGSAKLNLPVYQNTDNFVVKFKAKYERTSTAVQNTWRLRYRASDDANNNALEWATHNSKYFLMRKTTLGGNYYIANYVKSLLGDWHDYELRVSGITHKLLIDGVETASGDDSDPLALKKGYFQWNVVGGINLMIDDFSIDPLPVPYVIDLQPAGNYAGIYSKEESPGLSLALEAGAEPHELRIDYTVRRADGDGALAASGSKTYSLARYANQRDTIPFNPDLKEIGTYEVSADFTVDGVKQPEQSKRMRLAIITKAAPIPQADLDNESKFGLNTHYALNWRDDIIDGARKMGARSHRSGISWEDVDRNMKDSSGRTVYNYSGTDSLLNKLFSYGFNQIPVLGIDRNAYYQQGTANTPAALKAMGDFVANAVSRYKGKIRQWEMPNEPEIFSKPYIPEEFVQLQKTAYLAMKKADPDAMLLAGDHTSSVLSVLPSELELGSFDYADAYSYHPYVYNSMPDGNLQNMMDGVKQLVNTYGGWKDYYLTEGGWPTAKAGYPSVSEETQRDYIVRAFLNYMITDQVKVYEYYNYKNDGTDDRYYDIFWGITDNDGRPKLAYTAVNQLMTSLDKARYVGTYDTGDADVAVQVFLNEGLPVTVAWRKVDHKDDPAVRAPESVITLPFAAAGVKLKNVNGAELPVTGTGGGVQITVSGSPVYLTGVPEDFVLGAAAQLLKNKAQEAAAKLVRMRTPANAVLVDGDKAELSRITMEWETALGSGRSSFGLEQGIKDIYRLMTRIAGQIEAGSLERAPGYVALEALYNAAESASVTLSYTLQGVGANTLDYAAAVQTATAAFNTKKGDYSVMPVSASAVLRMNRYGRLAEAASARGSYADSYAYNLLAREFAGAALAIVRSEPVKFVGVKASVVPTEITGEAGHPSGFQLSLVNDTDTPQPVTVRMKLPEGWEAAQTDPAEATVMISPHASLDRLYQVKVPDRTVKGRYEIALDIVFDGAVLDTKKVQLTIEDGIGLKLLPVKKTIEQLDVVSVQLTGTSSFEKSGRVTVKGPDGVALEPIASDTFSSLKKGDRLQLDFRWTYHKPAAFNEYGIDLQVEDTASDKVIFRDPAMPVDFNLVQKAQAVTIDGDLSDWNDAYPFHLRRNDQNADGFHDPDNLEAAAYAKWAEDGMYFAVSVRDNIHKQSENASNMWKNDSVQISLDPLNNREAPYGADDSEWGFALTNDGSLPVHIFYSAPPNPNGEVSGRVPFKAVRDETAKRTIYEFKIPSAYVKDLKPGLGGKIGLNVAVNDADLQNGRDNFIQWTPGTADSKNTALYDAFTFIDYQPQLPATGVSGVAVQPEELLLQPGQGTALIAVVTPKDATDKSLSWSTGNASVAEVTYGGLVTGVSEGRTAVTATTTDGSYKASAAVIVDGTPPVTADDAAPGWQRAGQTVTLSVYDALSGTARTEYRLDDGPLSEGTSVQVNGDGMHVLVYTSTDRAGNREVPKTAVIRIDSAPPSFQVIGPITVSRAAYGTLTFVAEDTLSGVKEVSYRLDGKPIQSPYTIEPMSLSVGEHQLMLEATDAAGNKTMVQQVLTVMLTVEELGDLIRYGYNKGWIDGRGIRDSLLAKVESALKDGARGNQKFDFTPLIHEMEAQAGKHIDAAFASRLLEDIEYLRRSMK</sequence>
<dbReference type="SUPFAM" id="SSF49373">
    <property type="entry name" value="Invasin/intimin cell-adhesion fragments"/>
    <property type="match status" value="1"/>
</dbReference>
<dbReference type="Gene3D" id="2.60.40.1190">
    <property type="match status" value="1"/>
</dbReference>
<keyword evidence="4" id="KW-1185">Reference proteome</keyword>
<keyword evidence="1" id="KW-0732">Signal</keyword>
<feature type="chain" id="PRO_5045732928" evidence="1">
    <location>
        <begin position="28"/>
        <end position="1972"/>
    </location>
</feature>
<dbReference type="Proteomes" id="UP001597180">
    <property type="component" value="Unassembled WGS sequence"/>
</dbReference>
<dbReference type="SUPFAM" id="SSF51445">
    <property type="entry name" value="(Trans)glycosidases"/>
    <property type="match status" value="1"/>
</dbReference>
<name>A0ABW3UDZ8_9BACL</name>
<dbReference type="Pfam" id="PF10633">
    <property type="entry name" value="NPCBM_assoc"/>
    <property type="match status" value="1"/>
</dbReference>
<reference evidence="4" key="1">
    <citation type="journal article" date="2019" name="Int. J. Syst. Evol. Microbiol.">
        <title>The Global Catalogue of Microorganisms (GCM) 10K type strain sequencing project: providing services to taxonomists for standard genome sequencing and annotation.</title>
        <authorList>
            <consortium name="The Broad Institute Genomics Platform"/>
            <consortium name="The Broad Institute Genome Sequencing Center for Infectious Disease"/>
            <person name="Wu L."/>
            <person name="Ma J."/>
        </authorList>
    </citation>
    <scope>NUCLEOTIDE SEQUENCE [LARGE SCALE GENOMIC DNA]</scope>
    <source>
        <strain evidence="4">CCUG 53270</strain>
    </source>
</reference>
<dbReference type="Gene3D" id="2.60.40.1080">
    <property type="match status" value="1"/>
</dbReference>
<dbReference type="InterPro" id="IPR017853">
    <property type="entry name" value="GH"/>
</dbReference>
<comment type="caution">
    <text evidence="3">The sequence shown here is derived from an EMBL/GenBank/DDBJ whole genome shotgun (WGS) entry which is preliminary data.</text>
</comment>
<dbReference type="SMART" id="SM00635">
    <property type="entry name" value="BID_2"/>
    <property type="match status" value="1"/>
</dbReference>
<dbReference type="EMBL" id="JBHTLU010000007">
    <property type="protein sequence ID" value="MFD1219153.1"/>
    <property type="molecule type" value="Genomic_DNA"/>
</dbReference>
<dbReference type="Gene3D" id="3.30.1920.20">
    <property type="match status" value="1"/>
</dbReference>
<dbReference type="Gene3D" id="3.20.20.80">
    <property type="entry name" value="Glycosidases"/>
    <property type="match status" value="1"/>
</dbReference>
<dbReference type="SUPFAM" id="SSF49344">
    <property type="entry name" value="CBD9-like"/>
    <property type="match status" value="1"/>
</dbReference>
<evidence type="ECO:0000313" key="4">
    <source>
        <dbReference type="Proteomes" id="UP001597180"/>
    </source>
</evidence>
<dbReference type="InterPro" id="IPR051923">
    <property type="entry name" value="Glycosyl_Hydrolase_39"/>
</dbReference>
<dbReference type="InterPro" id="IPR010502">
    <property type="entry name" value="Carb-bd_dom_fam9"/>
</dbReference>
<dbReference type="Gene3D" id="2.60.120.560">
    <property type="entry name" value="Exo-inulinase, domain 1"/>
    <property type="match status" value="2"/>
</dbReference>
<feature type="signal peptide" evidence="1">
    <location>
        <begin position="1"/>
        <end position="27"/>
    </location>
</feature>
<dbReference type="RefSeq" id="WP_345591585.1">
    <property type="nucleotide sequence ID" value="NZ_BAABJG010000027.1"/>
</dbReference>
<dbReference type="Pfam" id="PF06452">
    <property type="entry name" value="CBM9_1"/>
    <property type="match status" value="1"/>
</dbReference>
<evidence type="ECO:0000259" key="2">
    <source>
        <dbReference type="SMART" id="SM00635"/>
    </source>
</evidence>
<dbReference type="InterPro" id="IPR008964">
    <property type="entry name" value="Invasin/intimin_cell_adhesion"/>
</dbReference>
<feature type="domain" description="BIG2" evidence="2">
    <location>
        <begin position="1642"/>
        <end position="1719"/>
    </location>
</feature>
<organism evidence="3 4">
    <name type="scientific">Paenibacillus vulneris</name>
    <dbReference type="NCBI Taxonomy" id="1133364"/>
    <lineage>
        <taxon>Bacteria</taxon>
        <taxon>Bacillati</taxon>
        <taxon>Bacillota</taxon>
        <taxon>Bacilli</taxon>
        <taxon>Bacillales</taxon>
        <taxon>Paenibacillaceae</taxon>
        <taxon>Paenibacillus</taxon>
    </lineage>
</organism>
<accession>A0ABW3UDZ8</accession>
<gene>
    <name evidence="3" type="ORF">ACFQ4B_03385</name>
</gene>
<dbReference type="NCBIfam" id="NF047446">
    <property type="entry name" value="barrel_OmpL47"/>
    <property type="match status" value="1"/>
</dbReference>
<evidence type="ECO:0000256" key="1">
    <source>
        <dbReference type="SAM" id="SignalP"/>
    </source>
</evidence>
<protein>
    <submittedName>
        <fullName evidence="3">OmpL47-type beta-barrel domain-containing protein</fullName>
    </submittedName>
</protein>
<evidence type="ECO:0000313" key="3">
    <source>
        <dbReference type="EMBL" id="MFD1219153.1"/>
    </source>
</evidence>
<dbReference type="PANTHER" id="PTHR12631:SF10">
    <property type="entry name" value="BETA-XYLOSIDASE-LIKE PROTEIN-RELATED"/>
    <property type="match status" value="1"/>
</dbReference>
<dbReference type="InterPro" id="IPR058094">
    <property type="entry name" value="Ig-like_OmpL47-like"/>
</dbReference>
<dbReference type="Pfam" id="PF02368">
    <property type="entry name" value="Big_2"/>
    <property type="match status" value="1"/>
</dbReference>